<evidence type="ECO:0000256" key="2">
    <source>
        <dbReference type="ARBA" id="ARBA00023015"/>
    </source>
</evidence>
<dbReference type="PROSITE" id="PS50888">
    <property type="entry name" value="BHLH"/>
    <property type="match status" value="1"/>
</dbReference>
<dbReference type="Gene3D" id="4.10.280.10">
    <property type="entry name" value="Helix-loop-helix DNA-binding domain"/>
    <property type="match status" value="1"/>
</dbReference>
<dbReference type="SMART" id="SM00353">
    <property type="entry name" value="HLH"/>
    <property type="match status" value="1"/>
</dbReference>
<name>A0A7I8KBV4_SPIIN</name>
<dbReference type="InterPro" id="IPR036638">
    <property type="entry name" value="HLH_DNA-bd_sf"/>
</dbReference>
<dbReference type="PANTHER" id="PTHR46665">
    <property type="entry name" value="TRANSCRIPTION FACTOR BHLH041-RELATED-RELATED"/>
    <property type="match status" value="1"/>
</dbReference>
<comment type="similarity">
    <text evidence="1">Belongs to the bHLH protein family.</text>
</comment>
<sequence length="295" mass="32547">MDLGPSSSTWEEGEEAASLFWSFADELSSLPSGVSALMDLPPLPPSLLRPPLLPPPLPPLPVPPPALETVFEGYWREEREVAGYTGGCSVVRETVELPTRKNAGGDSAERTNEGNRGFRHMISERRRREKLSKSYTDLRSLLPSTTKSNKISIVTAAISYLRSLMGRLETLRRRNRVLGRRIAVEVPRGRVRFETIKLPITAATASLTTSSLMEALRRLKAMEARPRTIRWSCTGEELVAGADTQPAKIAEEIDTVVNCVLVQEEEELDDSLDVIGDWSASYRGCMGSVKPEVNG</sequence>
<evidence type="ECO:0000313" key="6">
    <source>
        <dbReference type="Proteomes" id="UP000663760"/>
    </source>
</evidence>
<organism evidence="5 6">
    <name type="scientific">Spirodela intermedia</name>
    <name type="common">Intermediate duckweed</name>
    <dbReference type="NCBI Taxonomy" id="51605"/>
    <lineage>
        <taxon>Eukaryota</taxon>
        <taxon>Viridiplantae</taxon>
        <taxon>Streptophyta</taxon>
        <taxon>Embryophyta</taxon>
        <taxon>Tracheophyta</taxon>
        <taxon>Spermatophyta</taxon>
        <taxon>Magnoliopsida</taxon>
        <taxon>Liliopsida</taxon>
        <taxon>Araceae</taxon>
        <taxon>Lemnoideae</taxon>
        <taxon>Spirodela</taxon>
    </lineage>
</organism>
<evidence type="ECO:0000256" key="3">
    <source>
        <dbReference type="ARBA" id="ARBA00023163"/>
    </source>
</evidence>
<dbReference type="PANTHER" id="PTHR46665:SF6">
    <property type="entry name" value="TRANSCRIPTION FACTOR BHLH92"/>
    <property type="match status" value="1"/>
</dbReference>
<keyword evidence="2" id="KW-0805">Transcription regulation</keyword>
<dbReference type="AlphaFoldDB" id="A0A7I8KBV4"/>
<evidence type="ECO:0000313" key="5">
    <source>
        <dbReference type="EMBL" id="CAA7395287.1"/>
    </source>
</evidence>
<protein>
    <recommendedName>
        <fullName evidence="4">BHLH domain-containing protein</fullName>
    </recommendedName>
</protein>
<dbReference type="Pfam" id="PF00010">
    <property type="entry name" value="HLH"/>
    <property type="match status" value="1"/>
</dbReference>
<gene>
    <name evidence="5" type="ORF">SI8410_04005948</name>
</gene>
<reference evidence="5" key="1">
    <citation type="submission" date="2020-02" db="EMBL/GenBank/DDBJ databases">
        <authorList>
            <person name="Scholz U."/>
            <person name="Mascher M."/>
            <person name="Fiebig A."/>
        </authorList>
    </citation>
    <scope>NUCLEOTIDE SEQUENCE</scope>
</reference>
<keyword evidence="6" id="KW-1185">Reference proteome</keyword>
<evidence type="ECO:0000256" key="1">
    <source>
        <dbReference type="ARBA" id="ARBA00005510"/>
    </source>
</evidence>
<dbReference type="EMBL" id="LR746267">
    <property type="protein sequence ID" value="CAA7395287.1"/>
    <property type="molecule type" value="Genomic_DNA"/>
</dbReference>
<feature type="domain" description="BHLH" evidence="4">
    <location>
        <begin position="115"/>
        <end position="164"/>
    </location>
</feature>
<dbReference type="Proteomes" id="UP000663760">
    <property type="component" value="Chromosome 4"/>
</dbReference>
<dbReference type="GO" id="GO:0046983">
    <property type="term" value="F:protein dimerization activity"/>
    <property type="evidence" value="ECO:0007669"/>
    <property type="project" value="InterPro"/>
</dbReference>
<accession>A0A7I8KBV4</accession>
<dbReference type="InterPro" id="IPR011598">
    <property type="entry name" value="bHLH_dom"/>
</dbReference>
<evidence type="ECO:0000259" key="4">
    <source>
        <dbReference type="PROSITE" id="PS50888"/>
    </source>
</evidence>
<dbReference type="InterPro" id="IPR044658">
    <property type="entry name" value="bHLH92/bHLH041-like"/>
</dbReference>
<keyword evidence="3" id="KW-0804">Transcription</keyword>
<proteinExistence type="inferred from homology"/>
<dbReference type="SUPFAM" id="SSF47459">
    <property type="entry name" value="HLH, helix-loop-helix DNA-binding domain"/>
    <property type="match status" value="1"/>
</dbReference>